<accession>A0ABM8RI64</accession>
<organism evidence="1 2">
    <name type="scientific">Paraburkholderia nemoris</name>
    <dbReference type="NCBI Taxonomy" id="2793076"/>
    <lineage>
        <taxon>Bacteria</taxon>
        <taxon>Pseudomonadati</taxon>
        <taxon>Pseudomonadota</taxon>
        <taxon>Betaproteobacteria</taxon>
        <taxon>Burkholderiales</taxon>
        <taxon>Burkholderiaceae</taxon>
        <taxon>Paraburkholderia</taxon>
    </lineage>
</organism>
<evidence type="ECO:0000313" key="1">
    <source>
        <dbReference type="EMBL" id="CAE6754168.1"/>
    </source>
</evidence>
<comment type="caution">
    <text evidence="1">The sequence shown here is derived from an EMBL/GenBank/DDBJ whole genome shotgun (WGS) entry which is preliminary data.</text>
</comment>
<gene>
    <name evidence="1" type="ORF">R69776_03066</name>
</gene>
<protein>
    <submittedName>
        <fullName evidence="1">Uncharacterized protein</fullName>
    </submittedName>
</protein>
<proteinExistence type="predicted"/>
<dbReference type="Proteomes" id="UP000673821">
    <property type="component" value="Unassembled WGS sequence"/>
</dbReference>
<name>A0ABM8RI64_9BURK</name>
<evidence type="ECO:0000313" key="2">
    <source>
        <dbReference type="Proteomes" id="UP000673821"/>
    </source>
</evidence>
<keyword evidence="2" id="KW-1185">Reference proteome</keyword>
<dbReference type="EMBL" id="CAJNBH010000008">
    <property type="protein sequence ID" value="CAE6754168.1"/>
    <property type="molecule type" value="Genomic_DNA"/>
</dbReference>
<reference evidence="1 2" key="1">
    <citation type="submission" date="2021-02" db="EMBL/GenBank/DDBJ databases">
        <authorList>
            <person name="Vanwijnsberghe S."/>
        </authorList>
    </citation>
    <scope>NUCLEOTIDE SEQUENCE [LARGE SCALE GENOMIC DNA]</scope>
    <source>
        <strain evidence="1 2">R-69776</strain>
    </source>
</reference>
<dbReference type="RefSeq" id="WP_200659426.1">
    <property type="nucleotide sequence ID" value="NZ_CAJNBH010000008.1"/>
</dbReference>
<sequence length="196" mass="22055">MVGRETQGRTEALDGTNATRELRPWLAIEQQQTLFSSYPLFFRAVRYPEAYPSNLAFLGIQCGLGWYPIVEAAAQEIEAELRAMWCEQARSLEKMASIDLGLLREMSGVYPVIPFCSDIGETGGQLKISLLDGHLCDGKVWLRIRQSVENAVHLARSVCELCGRPGELREIYWHHVYCDECTAPVHFENHVQSAGP</sequence>